<keyword evidence="2" id="KW-1185">Reference proteome</keyword>
<reference evidence="1" key="1">
    <citation type="submission" date="2024-03" db="EMBL/GenBank/DDBJ databases">
        <title>Whole genome sequecning of epiphytes from Marcgravia umbellata leaves.</title>
        <authorList>
            <person name="Kumar G."/>
            <person name="Savka M.A."/>
        </authorList>
    </citation>
    <scope>NUCLEOTIDE SEQUENCE</scope>
    <source>
        <strain evidence="1">RIT_BL5</strain>
    </source>
</reference>
<gene>
    <name evidence="1" type="ORF">WKI47_10095</name>
</gene>
<proteinExistence type="predicted"/>
<evidence type="ECO:0000313" key="1">
    <source>
        <dbReference type="EMBL" id="MEJ8304243.1"/>
    </source>
</evidence>
<accession>A0ACC6PBB9</accession>
<protein>
    <submittedName>
        <fullName evidence="1">DUF3397 domain-containing protein</fullName>
    </submittedName>
</protein>
<name>A0ACC6PBB9_9BACL</name>
<sequence length="128" mass="14457">MFQTVSGVLITLCVLPFVPFILVYAISALRKEPKEQSFQRAMDFTTPFLIFAVSALYNYVFDSSIGFYVVLLILLIILGLLGSAQNRKRGRIEPGRLAKGFWRLGFLLLAPCYMLLGIFGFIMHILKS</sequence>
<dbReference type="Proteomes" id="UP001380953">
    <property type="component" value="Unassembled WGS sequence"/>
</dbReference>
<comment type="caution">
    <text evidence="1">The sequence shown here is derived from an EMBL/GenBank/DDBJ whole genome shotgun (WGS) entry which is preliminary data.</text>
</comment>
<organism evidence="1 2">
    <name type="scientific">Saccharibacillus sacchari</name>
    <dbReference type="NCBI Taxonomy" id="456493"/>
    <lineage>
        <taxon>Bacteria</taxon>
        <taxon>Bacillati</taxon>
        <taxon>Bacillota</taxon>
        <taxon>Bacilli</taxon>
        <taxon>Bacillales</taxon>
        <taxon>Paenibacillaceae</taxon>
        <taxon>Saccharibacillus</taxon>
    </lineage>
</organism>
<dbReference type="EMBL" id="JBBKAR010000033">
    <property type="protein sequence ID" value="MEJ8304243.1"/>
    <property type="molecule type" value="Genomic_DNA"/>
</dbReference>
<evidence type="ECO:0000313" key="2">
    <source>
        <dbReference type="Proteomes" id="UP001380953"/>
    </source>
</evidence>